<dbReference type="RefSeq" id="WP_235009729.1">
    <property type="nucleotide sequence ID" value="NZ_FNVR01000001.1"/>
</dbReference>
<organism evidence="1 2">
    <name type="scientific">Algoriphagus boritolerans DSM 17298 = JCM 18970</name>
    <dbReference type="NCBI Taxonomy" id="1120964"/>
    <lineage>
        <taxon>Bacteria</taxon>
        <taxon>Pseudomonadati</taxon>
        <taxon>Bacteroidota</taxon>
        <taxon>Cytophagia</taxon>
        <taxon>Cytophagales</taxon>
        <taxon>Cyclobacteriaceae</taxon>
        <taxon>Algoriphagus</taxon>
    </lineage>
</organism>
<accession>A0A1H5SAH9</accession>
<gene>
    <name evidence="1" type="ORF">SAMN03080598_00354</name>
</gene>
<proteinExistence type="predicted"/>
<evidence type="ECO:0000313" key="1">
    <source>
        <dbReference type="EMBL" id="SEF47414.1"/>
    </source>
</evidence>
<dbReference type="STRING" id="1120964.GCA_001313265_02364"/>
<dbReference type="AlphaFoldDB" id="A0A1H5SAH9"/>
<dbReference type="EMBL" id="FNVR01000001">
    <property type="protein sequence ID" value="SEF47414.1"/>
    <property type="molecule type" value="Genomic_DNA"/>
</dbReference>
<protein>
    <recommendedName>
        <fullName evidence="3">Transposase IS116/IS110/IS902 family protein</fullName>
    </recommendedName>
</protein>
<sequence>MLTQFAWAATRTKKTYLRSKYESLVGRRGKKRALVAIGHKILVAAYFILKDKTAYKELGGDYLDNRKKDRQIQMHLDKLKELGVKLNKEMVA</sequence>
<evidence type="ECO:0000313" key="2">
    <source>
        <dbReference type="Proteomes" id="UP000236736"/>
    </source>
</evidence>
<evidence type="ECO:0008006" key="3">
    <source>
        <dbReference type="Google" id="ProtNLM"/>
    </source>
</evidence>
<name>A0A1H5SAH9_9BACT</name>
<dbReference type="Proteomes" id="UP000236736">
    <property type="component" value="Unassembled WGS sequence"/>
</dbReference>
<keyword evidence="2" id="KW-1185">Reference proteome</keyword>
<reference evidence="2" key="1">
    <citation type="submission" date="2016-10" db="EMBL/GenBank/DDBJ databases">
        <authorList>
            <person name="Varghese N."/>
            <person name="Submissions S."/>
        </authorList>
    </citation>
    <scope>NUCLEOTIDE SEQUENCE [LARGE SCALE GENOMIC DNA]</scope>
    <source>
        <strain evidence="2">DSM 17298</strain>
    </source>
</reference>